<dbReference type="InterPro" id="IPR036380">
    <property type="entry name" value="Isochorismatase-like_sf"/>
</dbReference>
<reference evidence="3" key="1">
    <citation type="journal article" date="2014" name="Int. J. Syst. Evol. Microbiol.">
        <title>Complete genome of a new Firmicutes species belonging to the dominant human colonic microbiota ('Ruminococcus bicirculans') reveals two chromosomes and a selective capacity to utilize plant glucans.</title>
        <authorList>
            <consortium name="NISC Comparative Sequencing Program"/>
            <person name="Wegmann U."/>
            <person name="Louis P."/>
            <person name="Goesmann A."/>
            <person name="Henrissat B."/>
            <person name="Duncan S.H."/>
            <person name="Flint H.J."/>
        </authorList>
    </citation>
    <scope>NUCLEOTIDE SEQUENCE</scope>
    <source>
        <strain evidence="3">JCM 17590</strain>
    </source>
</reference>
<sequence length="247" mass="26962">MRIWDEFLTDLDQQVFAASGYGSFLGFGERPAILIVDVNYAFTGDKDEPLLDSIKKWHNSCGPRGWAAIPYIQQLLEAGRAKNLPIFYSTGYPPRADKIGRGLWRNARRTEVDPPVGIVGTDIVAEIAPQERDVLIRKTSPSVFFGTALMSYLTQLKVDSLIVCGTTTSGCVRATVIDAFANNLRVAVAEECTFDRGEASHAINLFDMNAKYADVMSTTEITDYIGGLPADLYEGILAPAVEATALA</sequence>
<dbReference type="SUPFAM" id="SSF52499">
    <property type="entry name" value="Isochorismatase-like hydrolases"/>
    <property type="match status" value="1"/>
</dbReference>
<evidence type="ECO:0000313" key="3">
    <source>
        <dbReference type="EMBL" id="GAA4154678.1"/>
    </source>
</evidence>
<comment type="caution">
    <text evidence="3">The sequence shown here is derived from an EMBL/GenBank/DDBJ whole genome shotgun (WGS) entry which is preliminary data.</text>
</comment>
<organism evidence="3 4">
    <name type="scientific">Gryllotalpicola daejeonensis</name>
    <dbReference type="NCBI Taxonomy" id="993087"/>
    <lineage>
        <taxon>Bacteria</taxon>
        <taxon>Bacillati</taxon>
        <taxon>Actinomycetota</taxon>
        <taxon>Actinomycetes</taxon>
        <taxon>Micrococcales</taxon>
        <taxon>Microbacteriaceae</taxon>
        <taxon>Gryllotalpicola</taxon>
    </lineage>
</organism>
<keyword evidence="1" id="KW-0378">Hydrolase</keyword>
<dbReference type="Pfam" id="PF00857">
    <property type="entry name" value="Isochorismatase"/>
    <property type="match status" value="1"/>
</dbReference>
<protein>
    <submittedName>
        <fullName evidence="3">Isochorismatase family protein</fullName>
    </submittedName>
</protein>
<evidence type="ECO:0000256" key="1">
    <source>
        <dbReference type="ARBA" id="ARBA00022801"/>
    </source>
</evidence>
<evidence type="ECO:0000259" key="2">
    <source>
        <dbReference type="Pfam" id="PF00857"/>
    </source>
</evidence>
<gene>
    <name evidence="3" type="ORF">GCM10022286_02570</name>
</gene>
<keyword evidence="4" id="KW-1185">Reference proteome</keyword>
<dbReference type="Proteomes" id="UP001415169">
    <property type="component" value="Unassembled WGS sequence"/>
</dbReference>
<reference evidence="3" key="2">
    <citation type="submission" date="2023-12" db="EMBL/GenBank/DDBJ databases">
        <authorList>
            <person name="Sun Q."/>
            <person name="Inoue M."/>
        </authorList>
    </citation>
    <scope>NUCLEOTIDE SEQUENCE</scope>
    <source>
        <strain evidence="3">JCM 17590</strain>
    </source>
</reference>
<dbReference type="PANTHER" id="PTHR43540:SF1">
    <property type="entry name" value="ISOCHORISMATASE HYDROLASE"/>
    <property type="match status" value="1"/>
</dbReference>
<dbReference type="RefSeq" id="WP_344789930.1">
    <property type="nucleotide sequence ID" value="NZ_BAABBV010000001.1"/>
</dbReference>
<dbReference type="InterPro" id="IPR050272">
    <property type="entry name" value="Isochorismatase-like_hydrls"/>
</dbReference>
<dbReference type="Gene3D" id="3.40.50.850">
    <property type="entry name" value="Isochorismatase-like"/>
    <property type="match status" value="1"/>
</dbReference>
<evidence type="ECO:0000313" key="4">
    <source>
        <dbReference type="Proteomes" id="UP001415169"/>
    </source>
</evidence>
<accession>A0ABP7ZDS1</accession>
<dbReference type="EMBL" id="BAABBV010000001">
    <property type="protein sequence ID" value="GAA4154678.1"/>
    <property type="molecule type" value="Genomic_DNA"/>
</dbReference>
<dbReference type="PANTHER" id="PTHR43540">
    <property type="entry name" value="PEROXYUREIDOACRYLATE/UREIDOACRYLATE AMIDOHYDROLASE-RELATED"/>
    <property type="match status" value="1"/>
</dbReference>
<feature type="domain" description="Isochorismatase-like" evidence="2">
    <location>
        <begin position="32"/>
        <end position="220"/>
    </location>
</feature>
<name>A0ABP7ZDS1_9MICO</name>
<proteinExistence type="predicted"/>
<dbReference type="InterPro" id="IPR000868">
    <property type="entry name" value="Isochorismatase-like_dom"/>
</dbReference>